<protein>
    <recommendedName>
        <fullName evidence="3">DUF2845 domain-containing protein</fullName>
    </recommendedName>
</protein>
<evidence type="ECO:0000313" key="2">
    <source>
        <dbReference type="EMBL" id="QDD89817.1"/>
    </source>
</evidence>
<keyword evidence="1" id="KW-0732">Signal</keyword>
<dbReference type="RefSeq" id="WP_140218525.1">
    <property type="nucleotide sequence ID" value="NZ_CP021645.1"/>
</dbReference>
<sequence length="94" mass="10452">MRALLAAFALLIATGAAADTLRCGNALVSRGDRTFEVRQKCGEPVHRDLVGYELGANLRREAVIEEWVYGPKNGATYILTFEANRLTRIESKRE</sequence>
<reference evidence="2" key="1">
    <citation type="submission" date="2017-05" db="EMBL/GenBank/DDBJ databases">
        <title>Complete genome sequence of Pseudomonas psychrotolerans CS51.</title>
        <authorList>
            <person name="Asaf S."/>
            <person name="Kang S.M."/>
            <person name="Lee I.J."/>
        </authorList>
    </citation>
    <scope>NUCLEOTIDE SEQUENCE [LARGE SCALE GENOMIC DNA]</scope>
    <source>
        <strain evidence="2">CS51</strain>
    </source>
</reference>
<evidence type="ECO:0008006" key="3">
    <source>
        <dbReference type="Google" id="ProtNLM"/>
    </source>
</evidence>
<evidence type="ECO:0000256" key="1">
    <source>
        <dbReference type="SAM" id="SignalP"/>
    </source>
</evidence>
<dbReference type="AlphaFoldDB" id="A0A4Y5W7B9"/>
<gene>
    <name evidence="2" type="ORF">CCZ28_12630</name>
</gene>
<dbReference type="Pfam" id="PF11006">
    <property type="entry name" value="DUF2845"/>
    <property type="match status" value="1"/>
</dbReference>
<proteinExistence type="predicted"/>
<feature type="chain" id="PRO_5021319917" description="DUF2845 domain-containing protein" evidence="1">
    <location>
        <begin position="19"/>
        <end position="94"/>
    </location>
</feature>
<organism evidence="2">
    <name type="scientific">Pseudomonas oryzihabitans</name>
    <dbReference type="NCBI Taxonomy" id="47885"/>
    <lineage>
        <taxon>Bacteria</taxon>
        <taxon>Pseudomonadati</taxon>
        <taxon>Pseudomonadota</taxon>
        <taxon>Gammaproteobacteria</taxon>
        <taxon>Pseudomonadales</taxon>
        <taxon>Pseudomonadaceae</taxon>
        <taxon>Pseudomonas</taxon>
    </lineage>
</organism>
<feature type="signal peptide" evidence="1">
    <location>
        <begin position="1"/>
        <end position="18"/>
    </location>
</feature>
<dbReference type="InterPro" id="IPR021268">
    <property type="entry name" value="DUF2845"/>
</dbReference>
<dbReference type="EMBL" id="CP021645">
    <property type="protein sequence ID" value="QDD89817.1"/>
    <property type="molecule type" value="Genomic_DNA"/>
</dbReference>
<name>A0A4Y5W7B9_9PSED</name>
<accession>A0A4Y5W7B9</accession>